<dbReference type="PANTHER" id="PTHR43140">
    <property type="entry name" value="TYPE-1 RESTRICTION ENZYME ECOKI SPECIFICITY PROTEIN"/>
    <property type="match status" value="1"/>
</dbReference>
<evidence type="ECO:0000256" key="3">
    <source>
        <dbReference type="ARBA" id="ARBA00023125"/>
    </source>
</evidence>
<comment type="similarity">
    <text evidence="1">Belongs to the type-I restriction system S methylase family.</text>
</comment>
<dbReference type="AlphaFoldDB" id="A0A9D7AF61"/>
<organism evidence="6 7">
    <name type="scientific">Limnobaculum xujianqingii</name>
    <dbReference type="NCBI Taxonomy" id="2738837"/>
    <lineage>
        <taxon>Bacteria</taxon>
        <taxon>Pseudomonadati</taxon>
        <taxon>Pseudomonadota</taxon>
        <taxon>Gammaproteobacteria</taxon>
        <taxon>Enterobacterales</taxon>
        <taxon>Budviciaceae</taxon>
        <taxon>Limnobaculum</taxon>
    </lineage>
</organism>
<keyword evidence="3" id="KW-0238">DNA-binding</keyword>
<dbReference type="CDD" id="cd17267">
    <property type="entry name" value="RMtype1_S_EcoAO83I-TRD1-CR1_like"/>
    <property type="match status" value="1"/>
</dbReference>
<dbReference type="InterPro" id="IPR051212">
    <property type="entry name" value="Type-I_RE_S_subunit"/>
</dbReference>
<evidence type="ECO:0000313" key="5">
    <source>
        <dbReference type="EMBL" id="MBK5071604.1"/>
    </source>
</evidence>
<proteinExistence type="inferred from homology"/>
<dbReference type="EMBL" id="JADRCQ010000001">
    <property type="protein sequence ID" value="MBK5071604.1"/>
    <property type="molecule type" value="Genomic_DNA"/>
</dbReference>
<dbReference type="PANTHER" id="PTHR43140:SF1">
    <property type="entry name" value="TYPE I RESTRICTION ENZYME ECOKI SPECIFICITY SUBUNIT"/>
    <property type="match status" value="1"/>
</dbReference>
<dbReference type="Proteomes" id="UP001296969">
    <property type="component" value="Unassembled WGS sequence"/>
</dbReference>
<dbReference type="GO" id="GO:0003677">
    <property type="term" value="F:DNA binding"/>
    <property type="evidence" value="ECO:0007669"/>
    <property type="project" value="UniProtKB-KW"/>
</dbReference>
<dbReference type="GO" id="GO:0004519">
    <property type="term" value="F:endonuclease activity"/>
    <property type="evidence" value="ECO:0007669"/>
    <property type="project" value="UniProtKB-KW"/>
</dbReference>
<feature type="domain" description="Type I restriction modification DNA specificity" evidence="4">
    <location>
        <begin position="8"/>
        <end position="154"/>
    </location>
</feature>
<dbReference type="RefSeq" id="WP_228396940.1">
    <property type="nucleotide sequence ID" value="NZ_JADRCP010000001.1"/>
</dbReference>
<keyword evidence="2" id="KW-0680">Restriction system</keyword>
<gene>
    <name evidence="6" type="ORF">I2492_01065</name>
    <name evidence="5" type="ORF">I2493_01065</name>
</gene>
<sequence>MTLISMLPRGWATTTVGNLIALNYGRNLPTAKREDGLYLVYGSNGVVGTHIEAITDAPVIIIGRKGSIGEIHYSESSCFPIDTTYFIDNFYGNDPSFLAYMFRQLPLTEMNRATTIPGLNRDDVYSLPVNIPPVAEQKRIVEKIGNLLTNTARAKIELERIPLLVKRYKETIFQKAFSQVDGKKITVGELAEFVTSGSRGWAKYYSDDGPLFLRVGNTKRDSIDLDLSDKQMVSPPNGSEGRRTKVKTGDILVTITADLGRIAVIPDGFEEAYVNQHIALVRLRSPALALYIAWFLVSPEGQALLHENNRGATRAGLRLDDIRNLKITLPKSDKQKHIVSYIERAFDLLNSVTTNYSAAINLLPKLDAAILSKAFQGELVPQDPTDEPASMLLERIQVERNTRESLPKSKTRTIKQTKEVMLMESKLSNVLAQAGDWLPAQEAFRRCGVVKGTQTERIEELYAELRELDKAGRLQTEAVNDEQGRKLYDRLKLAED</sequence>
<dbReference type="EMBL" id="JADRCP010000001">
    <property type="protein sequence ID" value="MBK5174913.1"/>
    <property type="molecule type" value="Genomic_DNA"/>
</dbReference>
<keyword evidence="6" id="KW-0378">Hydrolase</keyword>
<dbReference type="Proteomes" id="UP000807542">
    <property type="component" value="Unassembled WGS sequence"/>
</dbReference>
<dbReference type="InterPro" id="IPR000055">
    <property type="entry name" value="Restrct_endonuc_typeI_TRD"/>
</dbReference>
<evidence type="ECO:0000313" key="8">
    <source>
        <dbReference type="Proteomes" id="UP001296969"/>
    </source>
</evidence>
<keyword evidence="8" id="KW-1185">Reference proteome</keyword>
<evidence type="ECO:0000256" key="1">
    <source>
        <dbReference type="ARBA" id="ARBA00010923"/>
    </source>
</evidence>
<name>A0A9D7AF61_9GAMM</name>
<feature type="domain" description="Type I restriction modification DNA specificity" evidence="4">
    <location>
        <begin position="245"/>
        <end position="355"/>
    </location>
</feature>
<accession>A0A9D7AF61</accession>
<dbReference type="GO" id="GO:0009307">
    <property type="term" value="P:DNA restriction-modification system"/>
    <property type="evidence" value="ECO:0007669"/>
    <property type="project" value="UniProtKB-KW"/>
</dbReference>
<reference evidence="6 8" key="1">
    <citation type="submission" date="2020-11" db="EMBL/GenBank/DDBJ databases">
        <title>Insectihabitans protaetiae gen. nov. sp. nov. and Insectihabitans allomyrinae sp. nov., isolated from larvae of Protaetia brevitarsis seulensis and Allomyrina dichotoma, respectively.</title>
        <authorList>
            <person name="Lee S.D."/>
            <person name="Byeon Y.-S."/>
            <person name="Kim S.-M."/>
            <person name="Yang H.L."/>
            <person name="Kim I.S."/>
        </authorList>
    </citation>
    <scope>NUCLEOTIDE SEQUENCE</scope>
    <source>
        <strain evidence="6">CWB-B4</strain>
        <strain evidence="5 8">CWB-B43</strain>
    </source>
</reference>
<dbReference type="InterPro" id="IPR044946">
    <property type="entry name" value="Restrct_endonuc_typeI_TRD_sf"/>
</dbReference>
<evidence type="ECO:0000313" key="7">
    <source>
        <dbReference type="Proteomes" id="UP000807542"/>
    </source>
</evidence>
<dbReference type="SUPFAM" id="SSF116734">
    <property type="entry name" value="DNA methylase specificity domain"/>
    <property type="match status" value="2"/>
</dbReference>
<evidence type="ECO:0000256" key="2">
    <source>
        <dbReference type="ARBA" id="ARBA00022747"/>
    </source>
</evidence>
<evidence type="ECO:0000313" key="6">
    <source>
        <dbReference type="EMBL" id="MBK5174913.1"/>
    </source>
</evidence>
<protein>
    <submittedName>
        <fullName evidence="6">Restriction endonuclease subunit S</fullName>
    </submittedName>
</protein>
<keyword evidence="6" id="KW-0540">Nuclease</keyword>
<keyword evidence="6" id="KW-0255">Endonuclease</keyword>
<comment type="caution">
    <text evidence="6">The sequence shown here is derived from an EMBL/GenBank/DDBJ whole genome shotgun (WGS) entry which is preliminary data.</text>
</comment>
<dbReference type="Gene3D" id="3.90.220.20">
    <property type="entry name" value="DNA methylase specificity domains"/>
    <property type="match status" value="2"/>
</dbReference>
<evidence type="ECO:0000259" key="4">
    <source>
        <dbReference type="Pfam" id="PF01420"/>
    </source>
</evidence>
<dbReference type="Pfam" id="PF01420">
    <property type="entry name" value="Methylase_S"/>
    <property type="match status" value="2"/>
</dbReference>